<dbReference type="EMBL" id="MDHJ01000001">
    <property type="protein sequence ID" value="OUE07813.1"/>
    <property type="molecule type" value="Genomic_DNA"/>
</dbReference>
<gene>
    <name evidence="5" type="primary">slyA</name>
    <name evidence="5" type="ORF">CMsap09_02610</name>
</gene>
<dbReference type="PANTHER" id="PTHR33164:SF104">
    <property type="entry name" value="TRANSCRIPTIONAL REGULATORY PROTEIN"/>
    <property type="match status" value="1"/>
</dbReference>
<dbReference type="AlphaFoldDB" id="A0A251XRC1"/>
<organism evidence="5 6">
    <name type="scientific">Clavibacter michiganensis</name>
    <dbReference type="NCBI Taxonomy" id="28447"/>
    <lineage>
        <taxon>Bacteria</taxon>
        <taxon>Bacillati</taxon>
        <taxon>Actinomycetota</taxon>
        <taxon>Actinomycetes</taxon>
        <taxon>Micrococcales</taxon>
        <taxon>Microbacteriaceae</taxon>
        <taxon>Clavibacter</taxon>
    </lineage>
</organism>
<dbReference type="InterPro" id="IPR000835">
    <property type="entry name" value="HTH_MarR-typ"/>
</dbReference>
<evidence type="ECO:0000256" key="3">
    <source>
        <dbReference type="ARBA" id="ARBA00023163"/>
    </source>
</evidence>
<dbReference type="SMART" id="SM00347">
    <property type="entry name" value="HTH_MARR"/>
    <property type="match status" value="1"/>
</dbReference>
<comment type="caution">
    <text evidence="5">The sequence shown here is derived from an EMBL/GenBank/DDBJ whole genome shotgun (WGS) entry which is preliminary data.</text>
</comment>
<dbReference type="InterPro" id="IPR036390">
    <property type="entry name" value="WH_DNA-bd_sf"/>
</dbReference>
<dbReference type="PROSITE" id="PS50995">
    <property type="entry name" value="HTH_MARR_2"/>
    <property type="match status" value="1"/>
</dbReference>
<proteinExistence type="predicted"/>
<evidence type="ECO:0000256" key="2">
    <source>
        <dbReference type="ARBA" id="ARBA00023125"/>
    </source>
</evidence>
<dbReference type="InterPro" id="IPR036388">
    <property type="entry name" value="WH-like_DNA-bd_sf"/>
</dbReference>
<dbReference type="PANTHER" id="PTHR33164">
    <property type="entry name" value="TRANSCRIPTIONAL REGULATOR, MARR FAMILY"/>
    <property type="match status" value="1"/>
</dbReference>
<sequence>MRPIAIAVRTGRGDLVGETADAVRAWESLFRAQVSVMRRLTAEFPSRELSFNEYDVLFNISRQPEGRLRLRDLNQHVLLTQPSVSRLIDRLVARGLVVKCGDESDGRATIVRLTDAGDAAFRKVARVHMESIASTVGGALTSDELDTLRELTDKLRGSVAEA</sequence>
<reference evidence="5 6" key="1">
    <citation type="submission" date="2016-08" db="EMBL/GenBank/DDBJ databases">
        <title>Genome sequence of Clavibacter michiganensis spp. strain CASJ009.</title>
        <authorList>
            <person name="Thapa S.P."/>
            <person name="Coaker G."/>
        </authorList>
    </citation>
    <scope>NUCLEOTIDE SEQUENCE [LARGE SCALE GENOMIC DNA]</scope>
    <source>
        <strain evidence="5">CASJ009</strain>
    </source>
</reference>
<feature type="domain" description="HTH marR-type" evidence="4">
    <location>
        <begin position="12"/>
        <end position="157"/>
    </location>
</feature>
<dbReference type="InterPro" id="IPR039422">
    <property type="entry name" value="MarR/SlyA-like"/>
</dbReference>
<dbReference type="PRINTS" id="PR00598">
    <property type="entry name" value="HTHMARR"/>
</dbReference>
<dbReference type="Proteomes" id="UP000195106">
    <property type="component" value="Unassembled WGS sequence"/>
</dbReference>
<evidence type="ECO:0000313" key="5">
    <source>
        <dbReference type="EMBL" id="OUE07813.1"/>
    </source>
</evidence>
<protein>
    <submittedName>
        <fullName evidence="5">Transcriptional regulator SlyA</fullName>
    </submittedName>
</protein>
<evidence type="ECO:0000259" key="4">
    <source>
        <dbReference type="PROSITE" id="PS50995"/>
    </source>
</evidence>
<keyword evidence="2" id="KW-0238">DNA-binding</keyword>
<keyword evidence="1" id="KW-0805">Transcription regulation</keyword>
<dbReference type="InterPro" id="IPR023187">
    <property type="entry name" value="Tscrpt_reg_MarR-type_CS"/>
</dbReference>
<dbReference type="SUPFAM" id="SSF46785">
    <property type="entry name" value="Winged helix' DNA-binding domain"/>
    <property type="match status" value="1"/>
</dbReference>
<dbReference type="GO" id="GO:0003700">
    <property type="term" value="F:DNA-binding transcription factor activity"/>
    <property type="evidence" value="ECO:0007669"/>
    <property type="project" value="InterPro"/>
</dbReference>
<dbReference type="GO" id="GO:0006950">
    <property type="term" value="P:response to stress"/>
    <property type="evidence" value="ECO:0007669"/>
    <property type="project" value="TreeGrafter"/>
</dbReference>
<keyword evidence="3" id="KW-0804">Transcription</keyword>
<dbReference type="Gene3D" id="1.10.10.10">
    <property type="entry name" value="Winged helix-like DNA-binding domain superfamily/Winged helix DNA-binding domain"/>
    <property type="match status" value="1"/>
</dbReference>
<dbReference type="Pfam" id="PF12802">
    <property type="entry name" value="MarR_2"/>
    <property type="match status" value="1"/>
</dbReference>
<accession>A0A251XRC1</accession>
<name>A0A251XRC1_9MICO</name>
<dbReference type="GO" id="GO:0003677">
    <property type="term" value="F:DNA binding"/>
    <property type="evidence" value="ECO:0007669"/>
    <property type="project" value="UniProtKB-KW"/>
</dbReference>
<dbReference type="PROSITE" id="PS01117">
    <property type="entry name" value="HTH_MARR_1"/>
    <property type="match status" value="1"/>
</dbReference>
<evidence type="ECO:0000256" key="1">
    <source>
        <dbReference type="ARBA" id="ARBA00023015"/>
    </source>
</evidence>
<evidence type="ECO:0000313" key="6">
    <source>
        <dbReference type="Proteomes" id="UP000195106"/>
    </source>
</evidence>